<dbReference type="Pfam" id="PF12845">
    <property type="entry name" value="TBD"/>
    <property type="match status" value="1"/>
</dbReference>
<dbReference type="InterPro" id="IPR024581">
    <property type="entry name" value="TBD"/>
</dbReference>
<organism evidence="5 6">
    <name type="scientific">Aldrovandia affinis</name>
    <dbReference type="NCBI Taxonomy" id="143900"/>
    <lineage>
        <taxon>Eukaryota</taxon>
        <taxon>Metazoa</taxon>
        <taxon>Chordata</taxon>
        <taxon>Craniata</taxon>
        <taxon>Vertebrata</taxon>
        <taxon>Euteleostomi</taxon>
        <taxon>Actinopterygii</taxon>
        <taxon>Neopterygii</taxon>
        <taxon>Teleostei</taxon>
        <taxon>Notacanthiformes</taxon>
        <taxon>Halosauridae</taxon>
        <taxon>Aldrovandia</taxon>
    </lineage>
</organism>
<feature type="domain" description="Tbk1/Ikki binding" evidence="4">
    <location>
        <begin position="163"/>
        <end position="214"/>
    </location>
</feature>
<sequence length="387" mass="42897">MSVAKVTKYHGIVLRVFELRAHVSCVSNDTEAQSMERNIGDQLNKAFEAYRQASIEKDSAERELQQKTEYYEKYTQQLQQQIEDQNQLILNLKAQLSLTTKHTSGEGKCFEPILRKQEVETLSASDQDADTPCISQKRKQEKDCMEAAAMSTHMLPGAINMENKDVLVAFRELQGKFNLIQTLTKKQKVHLRNIYAGNNTANEQRFSMPIQCTDVTVEQAEGPFPSSFRAEDLATASLASRGASPEDGDFVDSLTKLSVKFPPSTDSEYEFLNSAPEKFINAVLGNKGSARDPSVLTVAEQLAVRFPHPLPAPTGSPSSPLNLDSIRGPQKPVWSPEFCEASMSAAGADPQQSTSPKNCAFCDDLVPQDDMYSHLNSHFQNKTSNGH</sequence>
<evidence type="ECO:0000256" key="2">
    <source>
        <dbReference type="ARBA" id="ARBA00023054"/>
    </source>
</evidence>
<comment type="caution">
    <text evidence="5">The sequence shown here is derived from an EMBL/GenBank/DDBJ whole genome shotgun (WGS) entry which is preliminary data.</text>
</comment>
<dbReference type="AlphaFoldDB" id="A0AAD7T9Q7"/>
<dbReference type="InterPro" id="IPR039669">
    <property type="entry name" value="TANK"/>
</dbReference>
<evidence type="ECO:0000259" key="4">
    <source>
        <dbReference type="Pfam" id="PF12845"/>
    </source>
</evidence>
<protein>
    <recommendedName>
        <fullName evidence="4">Tbk1/Ikki binding domain-containing protein</fullName>
    </recommendedName>
</protein>
<dbReference type="GO" id="GO:0043124">
    <property type="term" value="P:negative regulation of canonical NF-kappaB signal transduction"/>
    <property type="evidence" value="ECO:0007669"/>
    <property type="project" value="InterPro"/>
</dbReference>
<reference evidence="5" key="1">
    <citation type="journal article" date="2023" name="Science">
        <title>Genome structures resolve the early diversification of teleost fishes.</title>
        <authorList>
            <person name="Parey E."/>
            <person name="Louis A."/>
            <person name="Montfort J."/>
            <person name="Bouchez O."/>
            <person name="Roques C."/>
            <person name="Iampietro C."/>
            <person name="Lluch J."/>
            <person name="Castinel A."/>
            <person name="Donnadieu C."/>
            <person name="Desvignes T."/>
            <person name="Floi Bucao C."/>
            <person name="Jouanno E."/>
            <person name="Wen M."/>
            <person name="Mejri S."/>
            <person name="Dirks R."/>
            <person name="Jansen H."/>
            <person name="Henkel C."/>
            <person name="Chen W.J."/>
            <person name="Zahm M."/>
            <person name="Cabau C."/>
            <person name="Klopp C."/>
            <person name="Thompson A.W."/>
            <person name="Robinson-Rechavi M."/>
            <person name="Braasch I."/>
            <person name="Lecointre G."/>
            <person name="Bobe J."/>
            <person name="Postlethwait J.H."/>
            <person name="Berthelot C."/>
            <person name="Roest Crollius H."/>
            <person name="Guiguen Y."/>
        </authorList>
    </citation>
    <scope>NUCLEOTIDE SEQUENCE</scope>
    <source>
        <strain evidence="5">NC1722</strain>
    </source>
</reference>
<proteinExistence type="predicted"/>
<dbReference type="PANTHER" id="PTHR15249:SF0">
    <property type="entry name" value="TRAF FAMILY MEMBER-ASSOCIATED NF-KAPPA-B ACTIVATOR"/>
    <property type="match status" value="1"/>
</dbReference>
<keyword evidence="2 3" id="KW-0175">Coiled coil</keyword>
<evidence type="ECO:0000256" key="3">
    <source>
        <dbReference type="SAM" id="Coils"/>
    </source>
</evidence>
<dbReference type="PANTHER" id="PTHR15249">
    <property type="entry name" value="TRAF FAMILY MEMBER-ASSOCIATED NF-KAPPA-B ACTIVATOR"/>
    <property type="match status" value="1"/>
</dbReference>
<evidence type="ECO:0000256" key="1">
    <source>
        <dbReference type="ARBA" id="ARBA00022553"/>
    </source>
</evidence>
<feature type="coiled-coil region" evidence="3">
    <location>
        <begin position="43"/>
        <end position="95"/>
    </location>
</feature>
<evidence type="ECO:0000313" key="5">
    <source>
        <dbReference type="EMBL" id="KAJ8416986.1"/>
    </source>
</evidence>
<accession>A0AAD7T9Q7</accession>
<keyword evidence="6" id="KW-1185">Reference proteome</keyword>
<dbReference type="EMBL" id="JAINUG010000005">
    <property type="protein sequence ID" value="KAJ8416986.1"/>
    <property type="molecule type" value="Genomic_DNA"/>
</dbReference>
<dbReference type="Proteomes" id="UP001221898">
    <property type="component" value="Unassembled WGS sequence"/>
</dbReference>
<evidence type="ECO:0000313" key="6">
    <source>
        <dbReference type="Proteomes" id="UP001221898"/>
    </source>
</evidence>
<keyword evidence="1" id="KW-0597">Phosphoprotein</keyword>
<gene>
    <name evidence="5" type="ORF">AAFF_G00328640</name>
</gene>
<name>A0AAD7T9Q7_9TELE</name>